<dbReference type="Pfam" id="PF01419">
    <property type="entry name" value="Jacalin"/>
    <property type="match status" value="1"/>
</dbReference>
<evidence type="ECO:0000259" key="2">
    <source>
        <dbReference type="PROSITE" id="PS50181"/>
    </source>
</evidence>
<dbReference type="InterPro" id="IPR036404">
    <property type="entry name" value="Jacalin-like_lectin_dom_sf"/>
</dbReference>
<dbReference type="PROSITE" id="PS50181">
    <property type="entry name" value="FBOX"/>
    <property type="match status" value="1"/>
</dbReference>
<evidence type="ECO:0000313" key="3">
    <source>
        <dbReference type="EMBL" id="TGO35276.1"/>
    </source>
</evidence>
<feature type="compositionally biased region" description="Polar residues" evidence="1">
    <location>
        <begin position="220"/>
        <end position="234"/>
    </location>
</feature>
<gene>
    <name evidence="3" type="ORF">BHYA_0164g00200</name>
</gene>
<feature type="region of interest" description="Disordered" evidence="1">
    <location>
        <begin position="220"/>
        <end position="239"/>
    </location>
</feature>
<feature type="domain" description="F-box" evidence="2">
    <location>
        <begin position="250"/>
        <end position="295"/>
    </location>
</feature>
<proteinExistence type="predicted"/>
<reference evidence="3 4" key="1">
    <citation type="submission" date="2017-12" db="EMBL/GenBank/DDBJ databases">
        <title>Comparative genomics of Botrytis spp.</title>
        <authorList>
            <person name="Valero-Jimenez C.A."/>
            <person name="Tapia P."/>
            <person name="Veloso J."/>
            <person name="Silva-Moreno E."/>
            <person name="Staats M."/>
            <person name="Valdes J.H."/>
            <person name="Van Kan J.A.L."/>
        </authorList>
    </citation>
    <scope>NUCLEOTIDE SEQUENCE [LARGE SCALE GENOMIC DNA]</scope>
    <source>
        <strain evidence="3 4">Bh0001</strain>
    </source>
</reference>
<protein>
    <recommendedName>
        <fullName evidence="2">F-box domain-containing protein</fullName>
    </recommendedName>
</protein>
<dbReference type="AlphaFoldDB" id="A0A4Z1GEB9"/>
<dbReference type="InterPro" id="IPR001229">
    <property type="entry name" value="Jacalin-like_lectin_dom"/>
</dbReference>
<sequence>MYHSCFICGVFLAHENGHFHEWCKDIRALCCFEGQLILSGQGHRVRGETPFSVPVLGVTRLFTEPRLDEKDGTCYPFHAACWSIIEEIAPRDFLVDNGIGILFKIFEGCYYNNLTAIPSWGHNYCFEDILEALDKQERSLIQHPIIDCPRVSQGRSRAIPIPQPDPYQKIDIVMLRFRLASCYTSWFSQDPKSLSFKHLESTPSVLDKRPEDEYQAHYQSNLVPSHTDNSTTPAEISPLDLQKDVKFPPGSRLSSLPNEIIHSIMYKLSFSDTLNLLQAYKRNIHSLPTTFWESRFRVQSEFGFARVLCLPNYTWKEWFFGVRSEMSSDHGMGLINRKRIWKLGIEMVSLMQTIQEPGRFLHGDIVTDGPSQRQYSNLCTVIPSYVDILERRLVSGLTFGFRDSQSVNIGYIVGQCNHLVASTSPKILWLVASPLGVEKIAINTYPHSFLDSVDELAVSKWSLENLMGICVGLDALRIVRIWPNIKEQETGLDSVLWTHPYPSTIPSMLGDDIIALHDLQYNSFAPASALHIKPENGTLIAIKVYSPLGFCAGIRGIEFIYNTGIRSTWGSDYDTASLSFFLHDSESLVKIKVYKINSVVYHLQFITNLNRTSEFMSPAPMKSGVYFDCVEYSALDNGCIVGLCGCFIKSEQQLNCFGVISSTTVASLELIWVSSADRDGFGYLSREETLGGSENHGEFGRRLLLDKRLQSIQVSKTTVSTRYCHPKQVTGLLFLSVDSSYPELLGQLTEMGETYHFKIDEWIIDSEIITIKPFVFAGWNHRLSQVKRIIIVTNQRRIELGPEIVKTAHDISKKNSCISEEYQKSLGNLTPCAIAYDGIIEKIE</sequence>
<evidence type="ECO:0000256" key="1">
    <source>
        <dbReference type="SAM" id="MobiDB-lite"/>
    </source>
</evidence>
<dbReference type="SUPFAM" id="SSF51101">
    <property type="entry name" value="Mannose-binding lectins"/>
    <property type="match status" value="1"/>
</dbReference>
<dbReference type="InterPro" id="IPR001810">
    <property type="entry name" value="F-box_dom"/>
</dbReference>
<comment type="caution">
    <text evidence="3">The sequence shown here is derived from an EMBL/GenBank/DDBJ whole genome shotgun (WGS) entry which is preliminary data.</text>
</comment>
<dbReference type="EMBL" id="PQXK01000164">
    <property type="protein sequence ID" value="TGO35276.1"/>
    <property type="molecule type" value="Genomic_DNA"/>
</dbReference>
<dbReference type="Gene3D" id="2.100.10.30">
    <property type="entry name" value="Jacalin-like lectin domain"/>
    <property type="match status" value="1"/>
</dbReference>
<organism evidence="3 4">
    <name type="scientific">Botrytis hyacinthi</name>
    <dbReference type="NCBI Taxonomy" id="278943"/>
    <lineage>
        <taxon>Eukaryota</taxon>
        <taxon>Fungi</taxon>
        <taxon>Dikarya</taxon>
        <taxon>Ascomycota</taxon>
        <taxon>Pezizomycotina</taxon>
        <taxon>Leotiomycetes</taxon>
        <taxon>Helotiales</taxon>
        <taxon>Sclerotiniaceae</taxon>
        <taxon>Botrytis</taxon>
    </lineage>
</organism>
<evidence type="ECO:0000313" key="4">
    <source>
        <dbReference type="Proteomes" id="UP000297814"/>
    </source>
</evidence>
<dbReference type="Proteomes" id="UP000297814">
    <property type="component" value="Unassembled WGS sequence"/>
</dbReference>
<name>A0A4Z1GEB9_9HELO</name>
<accession>A0A4Z1GEB9</accession>
<dbReference type="SMART" id="SM00915">
    <property type="entry name" value="Jacalin"/>
    <property type="match status" value="1"/>
</dbReference>
<keyword evidence="4" id="KW-1185">Reference proteome</keyword>